<dbReference type="SUPFAM" id="SSF54637">
    <property type="entry name" value="Thioesterase/thiol ester dehydrase-isomerase"/>
    <property type="match status" value="1"/>
</dbReference>
<dbReference type="PATRIC" id="fig|1123269.5.peg.3747"/>
<dbReference type="Proteomes" id="UP000018851">
    <property type="component" value="Chromosome"/>
</dbReference>
<gene>
    <name evidence="2" type="ORF">NX02_19145</name>
</gene>
<dbReference type="InterPro" id="IPR029069">
    <property type="entry name" value="HotDog_dom_sf"/>
</dbReference>
<dbReference type="Gene3D" id="3.10.129.10">
    <property type="entry name" value="Hotdog Thioesterase"/>
    <property type="match status" value="1"/>
</dbReference>
<sequence>MDEDVAVRLVGRTYVSETLLIDQPMIDAFAETTFDRQFIHIDPERAAATPFGGTIAHGFLLLSLLPHLHERAPRPTQPPIAMGINYGFDRVRFVRPVRAGAIVRARFTVAELVEKQPGRFQQTLDVELLVDGAEAPALVARWITQFVVAA</sequence>
<dbReference type="HOGENOM" id="CLU_108911_1_0_5"/>
<dbReference type="eggNOG" id="COG2030">
    <property type="taxonomic scope" value="Bacteria"/>
</dbReference>
<evidence type="ECO:0000313" key="3">
    <source>
        <dbReference type="Proteomes" id="UP000018851"/>
    </source>
</evidence>
<name>W0AGV6_9SPHN</name>
<dbReference type="CDD" id="cd03450">
    <property type="entry name" value="NodN"/>
    <property type="match status" value="1"/>
</dbReference>
<reference evidence="2 3" key="1">
    <citation type="submission" date="2013-07" db="EMBL/GenBank/DDBJ databases">
        <title>Completed genome of Sphingomonas sanxanigenens NX02.</title>
        <authorList>
            <person name="Ma T."/>
            <person name="Huang H."/>
            <person name="Wu M."/>
            <person name="Li X."/>
            <person name="Li G."/>
        </authorList>
    </citation>
    <scope>NUCLEOTIDE SEQUENCE [LARGE SCALE GENOMIC DNA]</scope>
    <source>
        <strain evidence="2 3">NX02</strain>
    </source>
</reference>
<dbReference type="KEGG" id="ssan:NX02_19145"/>
<dbReference type="AlphaFoldDB" id="W0AGV6"/>
<dbReference type="InterPro" id="IPR002539">
    <property type="entry name" value="MaoC-like_dom"/>
</dbReference>
<evidence type="ECO:0000259" key="1">
    <source>
        <dbReference type="Pfam" id="PF01575"/>
    </source>
</evidence>
<dbReference type="Pfam" id="PF01575">
    <property type="entry name" value="MaoC_dehydratas"/>
    <property type="match status" value="1"/>
</dbReference>
<dbReference type="PANTHER" id="PTHR42993">
    <property type="entry name" value="MAOC-LIKE DEHYDRATASE DOMAIN-CONTAINING PROTEIN"/>
    <property type="match status" value="1"/>
</dbReference>
<dbReference type="STRING" id="1123269.NX02_19145"/>
<dbReference type="PANTHER" id="PTHR42993:SF1">
    <property type="entry name" value="MAOC-LIKE DEHYDRATASE DOMAIN-CONTAINING PROTEIN"/>
    <property type="match status" value="1"/>
</dbReference>
<proteinExistence type="predicted"/>
<protein>
    <recommendedName>
        <fullName evidence="1">MaoC-like domain-containing protein</fullName>
    </recommendedName>
</protein>
<dbReference type="EMBL" id="CP006644">
    <property type="protein sequence ID" value="AHE55493.1"/>
    <property type="molecule type" value="Genomic_DNA"/>
</dbReference>
<dbReference type="InterPro" id="IPR039375">
    <property type="entry name" value="NodN-like"/>
</dbReference>
<evidence type="ECO:0000313" key="2">
    <source>
        <dbReference type="EMBL" id="AHE55493.1"/>
    </source>
</evidence>
<keyword evidence="3" id="KW-1185">Reference proteome</keyword>
<organism evidence="2 3">
    <name type="scientific">Sphingomonas sanxanigenens DSM 19645 = NX02</name>
    <dbReference type="NCBI Taxonomy" id="1123269"/>
    <lineage>
        <taxon>Bacteria</taxon>
        <taxon>Pseudomonadati</taxon>
        <taxon>Pseudomonadota</taxon>
        <taxon>Alphaproteobacteria</taxon>
        <taxon>Sphingomonadales</taxon>
        <taxon>Sphingomonadaceae</taxon>
        <taxon>Sphingomonas</taxon>
    </lineage>
</organism>
<accession>W0AGV6</accession>
<feature type="domain" description="MaoC-like" evidence="1">
    <location>
        <begin position="16"/>
        <end position="119"/>
    </location>
</feature>